<dbReference type="Proteomes" id="UP000007799">
    <property type="component" value="Unassembled WGS sequence"/>
</dbReference>
<feature type="domain" description="N-acetyltransferase" evidence="2">
    <location>
        <begin position="4"/>
        <end position="156"/>
    </location>
</feature>
<dbReference type="InterPro" id="IPR000182">
    <property type="entry name" value="GNAT_dom"/>
</dbReference>
<dbReference type="PANTHER" id="PTHR13538:SF4">
    <property type="entry name" value="N-ALPHA-ACETYLTRANSFERASE 80"/>
    <property type="match status" value="1"/>
</dbReference>
<dbReference type="CDD" id="cd04301">
    <property type="entry name" value="NAT_SF"/>
    <property type="match status" value="1"/>
</dbReference>
<evidence type="ECO:0000259" key="2">
    <source>
        <dbReference type="PROSITE" id="PS51186"/>
    </source>
</evidence>
<evidence type="ECO:0000256" key="1">
    <source>
        <dbReference type="SAM" id="MobiDB-lite"/>
    </source>
</evidence>
<proteinExistence type="predicted"/>
<dbReference type="GeneID" id="16076900"/>
<dbReference type="OMA" id="MLETCDC"/>
<dbReference type="InParanoid" id="F2U3D7"/>
<gene>
    <name evidence="3" type="ORF">PTSG_02805</name>
</gene>
<keyword evidence="4" id="KW-1185">Reference proteome</keyword>
<dbReference type="EMBL" id="GL832960">
    <property type="protein sequence ID" value="EGD82131.1"/>
    <property type="molecule type" value="Genomic_DNA"/>
</dbReference>
<dbReference type="Pfam" id="PF13508">
    <property type="entry name" value="Acetyltransf_7"/>
    <property type="match status" value="1"/>
</dbReference>
<protein>
    <recommendedName>
        <fullName evidence="2">N-acetyltransferase domain-containing protein</fullName>
    </recommendedName>
</protein>
<dbReference type="GO" id="GO:1905502">
    <property type="term" value="F:acetyl-CoA binding"/>
    <property type="evidence" value="ECO:0007669"/>
    <property type="project" value="TreeGrafter"/>
</dbReference>
<dbReference type="KEGG" id="sre:PTSG_02805"/>
<dbReference type="GO" id="GO:0005737">
    <property type="term" value="C:cytoplasm"/>
    <property type="evidence" value="ECO:0007669"/>
    <property type="project" value="TreeGrafter"/>
</dbReference>
<dbReference type="FunCoup" id="F2U3D7">
    <property type="interactions" value="127"/>
</dbReference>
<organism evidence="4">
    <name type="scientific">Salpingoeca rosetta (strain ATCC 50818 / BSB-021)</name>
    <dbReference type="NCBI Taxonomy" id="946362"/>
    <lineage>
        <taxon>Eukaryota</taxon>
        <taxon>Choanoflagellata</taxon>
        <taxon>Craspedida</taxon>
        <taxon>Salpingoecidae</taxon>
        <taxon>Salpingoeca</taxon>
    </lineage>
</organism>
<dbReference type="SUPFAM" id="SSF55729">
    <property type="entry name" value="Acyl-CoA N-acyltransferases (Nat)"/>
    <property type="match status" value="1"/>
</dbReference>
<feature type="compositionally biased region" description="Pro residues" evidence="1">
    <location>
        <begin position="178"/>
        <end position="208"/>
    </location>
</feature>
<dbReference type="PANTHER" id="PTHR13538">
    <property type="entry name" value="N-ACETYLTRANSFERASE 6"/>
    <property type="match status" value="1"/>
</dbReference>
<dbReference type="GO" id="GO:0008080">
    <property type="term" value="F:N-acetyltransferase activity"/>
    <property type="evidence" value="ECO:0007669"/>
    <property type="project" value="InterPro"/>
</dbReference>
<dbReference type="InterPro" id="IPR039840">
    <property type="entry name" value="NAA80"/>
</dbReference>
<dbReference type="PROSITE" id="PS51186">
    <property type="entry name" value="GNAT"/>
    <property type="match status" value="1"/>
</dbReference>
<dbReference type="InterPro" id="IPR016181">
    <property type="entry name" value="Acyl_CoA_acyltransferase"/>
</dbReference>
<feature type="region of interest" description="Disordered" evidence="1">
    <location>
        <begin position="158"/>
        <end position="220"/>
    </location>
</feature>
<evidence type="ECO:0000313" key="3">
    <source>
        <dbReference type="EMBL" id="EGD82131.1"/>
    </source>
</evidence>
<evidence type="ECO:0000313" key="4">
    <source>
        <dbReference type="Proteomes" id="UP000007799"/>
    </source>
</evidence>
<name>F2U3D7_SALR5</name>
<dbReference type="AlphaFoldDB" id="F2U3D7"/>
<sequence length="220" mass="23860">MRVVSAQDADEAAVQEAVQLLNATWPRSDGARRSALQRSKETLPLSLLLVAEEKDAESNGLRPGQVVAHAKISEALEIPTAVLFESVIVCETLRGIGLGRQIMCAAEDFARSRGYKHAYLSTTDKQAFYQHLGYTETDVCVSGLTDALRRVRQSLKQTTIDPSQDDPQTQHSHEAPASPQPAHKPPPPPPPPPPSAPLVPPPPLPPPSVADKPTWLVKRL</sequence>
<dbReference type="RefSeq" id="XP_004996314.1">
    <property type="nucleotide sequence ID" value="XM_004996257.1"/>
</dbReference>
<dbReference type="STRING" id="946362.F2U3D7"/>
<dbReference type="OrthoDB" id="329272at2759"/>
<feature type="compositionally biased region" description="Polar residues" evidence="1">
    <location>
        <begin position="158"/>
        <end position="170"/>
    </location>
</feature>
<reference evidence="3" key="1">
    <citation type="submission" date="2009-08" db="EMBL/GenBank/DDBJ databases">
        <title>Annotation of Salpingoeca rosetta.</title>
        <authorList>
            <consortium name="The Broad Institute Genome Sequencing Platform"/>
            <person name="Russ C."/>
            <person name="Cuomo C."/>
            <person name="Burger G."/>
            <person name="Gray M.W."/>
            <person name="Holland P.W.H."/>
            <person name="King N."/>
            <person name="Lang F.B.F."/>
            <person name="Roger A.J."/>
            <person name="Ruiz-Trillo I."/>
            <person name="Young S.K."/>
            <person name="Zeng Q."/>
            <person name="Gargeya S."/>
            <person name="Alvarado L."/>
            <person name="Berlin A."/>
            <person name="Chapman S.B."/>
            <person name="Chen Z."/>
            <person name="Freedman E."/>
            <person name="Gellesch M."/>
            <person name="Goldberg J."/>
            <person name="Griggs A."/>
            <person name="Gujja S."/>
            <person name="Heilman E."/>
            <person name="Heiman D."/>
            <person name="Howarth C."/>
            <person name="Mehta T."/>
            <person name="Neiman D."/>
            <person name="Pearson M."/>
            <person name="Roberts A."/>
            <person name="Saif S."/>
            <person name="Shea T."/>
            <person name="Shenoy N."/>
            <person name="Sisk P."/>
            <person name="Stolte C."/>
            <person name="Sykes S."/>
            <person name="White J."/>
            <person name="Yandava C."/>
            <person name="Haas B."/>
            <person name="Nusbaum C."/>
            <person name="Birren B."/>
        </authorList>
    </citation>
    <scope>NUCLEOTIDE SEQUENCE [LARGE SCALE GENOMIC DNA]</scope>
    <source>
        <strain evidence="3">ATCC 50818</strain>
    </source>
</reference>
<accession>F2U3D7</accession>
<dbReference type="eggNOG" id="KOG3397">
    <property type="taxonomic scope" value="Eukaryota"/>
</dbReference>
<dbReference type="Gene3D" id="3.40.630.30">
    <property type="match status" value="1"/>
</dbReference>